<dbReference type="Pfam" id="PF00106">
    <property type="entry name" value="adh_short"/>
    <property type="match status" value="1"/>
</dbReference>
<reference evidence="2 3" key="1">
    <citation type="journal article" date="2021" name="Nat. Commun.">
        <title>Genetic determinants of endophytism in the Arabidopsis root mycobiome.</title>
        <authorList>
            <person name="Mesny F."/>
            <person name="Miyauchi S."/>
            <person name="Thiergart T."/>
            <person name="Pickel B."/>
            <person name="Atanasova L."/>
            <person name="Karlsson M."/>
            <person name="Huettel B."/>
            <person name="Barry K.W."/>
            <person name="Haridas S."/>
            <person name="Chen C."/>
            <person name="Bauer D."/>
            <person name="Andreopoulos W."/>
            <person name="Pangilinan J."/>
            <person name="LaButti K."/>
            <person name="Riley R."/>
            <person name="Lipzen A."/>
            <person name="Clum A."/>
            <person name="Drula E."/>
            <person name="Henrissat B."/>
            <person name="Kohler A."/>
            <person name="Grigoriev I.V."/>
            <person name="Martin F.M."/>
            <person name="Hacquard S."/>
        </authorList>
    </citation>
    <scope>NUCLEOTIDE SEQUENCE [LARGE SCALE GENOMIC DNA]</scope>
    <source>
        <strain evidence="2 3">MPI-SDFR-AT-0080</strain>
    </source>
</reference>
<protein>
    <submittedName>
        <fullName evidence="2">Dehydrogenase</fullName>
    </submittedName>
</protein>
<dbReference type="PANTHER" id="PTHR43544:SF36">
    <property type="entry name" value="CHAIN OXIDOREDUCTASE (CSGA), PUTATIVE (AFU_ORTHOLOGUE AFUA_4G00910)-RELATED"/>
    <property type="match status" value="1"/>
</dbReference>
<sequence length="253" mass="26542">MASYLVTGTSRGVGLAVVAALAAKPAAEVSKILAAARSETEILRKIISASNSRVVLVPLEITSGESVKRAAERVSEVQGGHGIDVLINNAAVTDAPIDSVELLTNDELDRVFKINGGGVHSVTKGSLPELRKGGQKKIINISSTLGSIGMTPSSVPVNVPSHKISKAALNMLTANYALHLENERFTVVAVNPGWIRTDMGTSTAALSPEDGAKATLDVVFRVTPEETGKFLNVPVPGWENESAHKRYDGGCIP</sequence>
<keyword evidence="3" id="KW-1185">Reference proteome</keyword>
<dbReference type="PRINTS" id="PR00081">
    <property type="entry name" value="GDHRDH"/>
</dbReference>
<comment type="caution">
    <text evidence="2">The sequence shown here is derived from an EMBL/GenBank/DDBJ whole genome shotgun (WGS) entry which is preliminary data.</text>
</comment>
<dbReference type="InterPro" id="IPR002347">
    <property type="entry name" value="SDR_fam"/>
</dbReference>
<evidence type="ECO:0000313" key="2">
    <source>
        <dbReference type="EMBL" id="KAH7062643.1"/>
    </source>
</evidence>
<dbReference type="PANTHER" id="PTHR43544">
    <property type="entry name" value="SHORT-CHAIN DEHYDROGENASE/REDUCTASE"/>
    <property type="match status" value="1"/>
</dbReference>
<evidence type="ECO:0000256" key="1">
    <source>
        <dbReference type="ARBA" id="ARBA00006484"/>
    </source>
</evidence>
<accession>A0ABQ8GR18</accession>
<dbReference type="SUPFAM" id="SSF51735">
    <property type="entry name" value="NAD(P)-binding Rossmann-fold domains"/>
    <property type="match status" value="1"/>
</dbReference>
<dbReference type="InterPro" id="IPR036291">
    <property type="entry name" value="NAD(P)-bd_dom_sf"/>
</dbReference>
<dbReference type="Proteomes" id="UP000774617">
    <property type="component" value="Unassembled WGS sequence"/>
</dbReference>
<dbReference type="Gene3D" id="3.40.50.720">
    <property type="entry name" value="NAD(P)-binding Rossmann-like Domain"/>
    <property type="match status" value="1"/>
</dbReference>
<comment type="similarity">
    <text evidence="1">Belongs to the short-chain dehydrogenases/reductases (SDR) family.</text>
</comment>
<proteinExistence type="inferred from homology"/>
<gene>
    <name evidence="2" type="ORF">B0J12DRAFT_564451</name>
</gene>
<dbReference type="EMBL" id="JAGTJR010000003">
    <property type="protein sequence ID" value="KAH7062643.1"/>
    <property type="molecule type" value="Genomic_DNA"/>
</dbReference>
<organism evidence="2 3">
    <name type="scientific">Macrophomina phaseolina</name>
    <dbReference type="NCBI Taxonomy" id="35725"/>
    <lineage>
        <taxon>Eukaryota</taxon>
        <taxon>Fungi</taxon>
        <taxon>Dikarya</taxon>
        <taxon>Ascomycota</taxon>
        <taxon>Pezizomycotina</taxon>
        <taxon>Dothideomycetes</taxon>
        <taxon>Dothideomycetes incertae sedis</taxon>
        <taxon>Botryosphaeriales</taxon>
        <taxon>Botryosphaeriaceae</taxon>
        <taxon>Macrophomina</taxon>
    </lineage>
</organism>
<dbReference type="InterPro" id="IPR051468">
    <property type="entry name" value="Fungal_SecMetab_SDRs"/>
</dbReference>
<evidence type="ECO:0000313" key="3">
    <source>
        <dbReference type="Proteomes" id="UP000774617"/>
    </source>
</evidence>
<name>A0ABQ8GR18_9PEZI</name>